<protein>
    <recommendedName>
        <fullName evidence="7">TRAP transporter large permease protein</fullName>
    </recommendedName>
</protein>
<evidence type="ECO:0000256" key="4">
    <source>
        <dbReference type="ARBA" id="ARBA00022692"/>
    </source>
</evidence>
<evidence type="ECO:0000313" key="10">
    <source>
        <dbReference type="Proteomes" id="UP000031521"/>
    </source>
</evidence>
<evidence type="ECO:0000259" key="8">
    <source>
        <dbReference type="Pfam" id="PF06808"/>
    </source>
</evidence>
<evidence type="ECO:0000313" key="9">
    <source>
        <dbReference type="EMBL" id="AJE48723.1"/>
    </source>
</evidence>
<dbReference type="Proteomes" id="UP000031521">
    <property type="component" value="Chromosome"/>
</dbReference>
<name>A0A0B5DZ80_9RHOB</name>
<keyword evidence="2" id="KW-1003">Cell membrane</keyword>
<accession>A0A0B5DZ80</accession>
<evidence type="ECO:0000256" key="7">
    <source>
        <dbReference type="RuleBase" id="RU369079"/>
    </source>
</evidence>
<keyword evidence="3 7" id="KW-0997">Cell inner membrane</keyword>
<feature type="transmembrane region" description="Helical" evidence="7">
    <location>
        <begin position="164"/>
        <end position="190"/>
    </location>
</feature>
<evidence type="ECO:0000256" key="2">
    <source>
        <dbReference type="ARBA" id="ARBA00022475"/>
    </source>
</evidence>
<dbReference type="NCBIfam" id="TIGR00786">
    <property type="entry name" value="dctM"/>
    <property type="match status" value="1"/>
</dbReference>
<comment type="subunit">
    <text evidence="7">The complex comprises the extracytoplasmic solute receptor protein and the two transmembrane proteins.</text>
</comment>
<dbReference type="InterPro" id="IPR010656">
    <property type="entry name" value="DctM"/>
</dbReference>
<feature type="domain" description="TRAP C4-dicarboxylate transport system permease DctM subunit" evidence="8">
    <location>
        <begin position="7"/>
        <end position="414"/>
    </location>
</feature>
<dbReference type="STRING" id="1208324.P73_4008"/>
<dbReference type="HOGENOM" id="CLU_019824_4_1_5"/>
<feature type="transmembrane region" description="Helical" evidence="7">
    <location>
        <begin position="357"/>
        <end position="379"/>
    </location>
</feature>
<dbReference type="AlphaFoldDB" id="A0A0B5DZ80"/>
<feature type="transmembrane region" description="Helical" evidence="7">
    <location>
        <begin position="219"/>
        <end position="249"/>
    </location>
</feature>
<feature type="transmembrane region" description="Helical" evidence="7">
    <location>
        <begin position="391"/>
        <end position="417"/>
    </location>
</feature>
<dbReference type="EMBL" id="CP004393">
    <property type="protein sequence ID" value="AJE48723.1"/>
    <property type="molecule type" value="Genomic_DNA"/>
</dbReference>
<dbReference type="Pfam" id="PF06808">
    <property type="entry name" value="DctM"/>
    <property type="match status" value="1"/>
</dbReference>
<comment type="similarity">
    <text evidence="7">Belongs to the TRAP transporter large permease family.</text>
</comment>
<dbReference type="OrthoDB" id="9790209at2"/>
<feature type="transmembrane region" description="Helical" evidence="7">
    <location>
        <begin position="41"/>
        <end position="63"/>
    </location>
</feature>
<organism evidence="9 10">
    <name type="scientific">Celeribacter indicus</name>
    <dbReference type="NCBI Taxonomy" id="1208324"/>
    <lineage>
        <taxon>Bacteria</taxon>
        <taxon>Pseudomonadati</taxon>
        <taxon>Pseudomonadota</taxon>
        <taxon>Alphaproteobacteria</taxon>
        <taxon>Rhodobacterales</taxon>
        <taxon>Roseobacteraceae</taxon>
        <taxon>Celeribacter</taxon>
    </lineage>
</organism>
<dbReference type="PANTHER" id="PTHR33362:SF2">
    <property type="entry name" value="TRAP TRANSPORTER LARGE PERMEASE PROTEIN"/>
    <property type="match status" value="1"/>
</dbReference>
<feature type="transmembrane region" description="Helical" evidence="7">
    <location>
        <begin position="94"/>
        <end position="112"/>
    </location>
</feature>
<feature type="transmembrane region" description="Helical" evidence="7">
    <location>
        <begin position="133"/>
        <end position="158"/>
    </location>
</feature>
<evidence type="ECO:0000256" key="3">
    <source>
        <dbReference type="ARBA" id="ARBA00022519"/>
    </source>
</evidence>
<comment type="subcellular location">
    <subcellularLocation>
        <location evidence="1 7">Cell inner membrane</location>
        <topology evidence="1 7">Multi-pass membrane protein</topology>
    </subcellularLocation>
</comment>
<evidence type="ECO:0000256" key="5">
    <source>
        <dbReference type="ARBA" id="ARBA00022989"/>
    </source>
</evidence>
<comment type="caution">
    <text evidence="7">Lacks conserved residue(s) required for the propagation of feature annotation.</text>
</comment>
<feature type="transmembrane region" description="Helical" evidence="7">
    <location>
        <begin position="269"/>
        <end position="290"/>
    </location>
</feature>
<keyword evidence="10" id="KW-1185">Reference proteome</keyword>
<dbReference type="InterPro" id="IPR004681">
    <property type="entry name" value="TRAP_DctM"/>
</dbReference>
<keyword evidence="7" id="KW-0813">Transport</keyword>
<reference evidence="9 10" key="1">
    <citation type="journal article" date="2014" name="Int. J. Syst. Evol. Microbiol.">
        <title>Celeribacter indicus sp. nov., a polycyclic aromatic hydrocarbon-degrading bacterium from deep-sea sediment and reclassification of Huaishuia halophila as Celeribacter halophilus comb. nov.</title>
        <authorList>
            <person name="Lai Q."/>
            <person name="Cao J."/>
            <person name="Yuan J."/>
            <person name="Li F."/>
            <person name="Shao Z."/>
        </authorList>
    </citation>
    <scope>NUCLEOTIDE SEQUENCE [LARGE SCALE GENOMIC DNA]</scope>
    <source>
        <strain evidence="9">P73</strain>
    </source>
</reference>
<dbReference type="RefSeq" id="WP_043870976.1">
    <property type="nucleotide sequence ID" value="NZ_CP004393.1"/>
</dbReference>
<feature type="transmembrane region" description="Helical" evidence="7">
    <location>
        <begin position="311"/>
        <end position="337"/>
    </location>
</feature>
<dbReference type="KEGG" id="cid:P73_4008"/>
<keyword evidence="5 7" id="KW-1133">Transmembrane helix</keyword>
<evidence type="ECO:0000256" key="1">
    <source>
        <dbReference type="ARBA" id="ARBA00004429"/>
    </source>
</evidence>
<keyword evidence="4 7" id="KW-0812">Transmembrane</keyword>
<sequence length="426" mass="44779">MAFTALLITFAIFMAMGAPVALAMGFASMVYILLGDVMPSIFIFSMVESLGGVTLLAIPFFVLAGEIMNVGGVTARIFHFAGLLVGHIRGGLAHVNILSSLFFAGISGSAVADTAGLGRIEINAMTKAGYSRAFSAAVTAASSCIGPIIPPSILMVLYGSMSEVSIPALFVGGLIPGLLLGAFMMIYVYFASKKEGVVPSERASLGEISRSFIRNAPPLATPVVILAGLVFGIVTPTEAGVVAVFYAAVVSMAYGDMNWSNLGAMLEEALITTTQIMFILGMSSLFGWLVTTEQLPQAMAQFFQGSGYGHLAFLFAVNVILLLLGTFMSLTSILVIFTPTLVGMGTALGVDPVHLGVVVVLNLTVGLITPPLGWCLYIVTEIAEIRFIDTARAILPFLIPILIVLLLITYIPGLVLLPGELLLPSR</sequence>
<keyword evidence="6 7" id="KW-0472">Membrane</keyword>
<comment type="function">
    <text evidence="7">Part of the tripartite ATP-independent periplasmic (TRAP) transport system.</text>
</comment>
<dbReference type="PANTHER" id="PTHR33362">
    <property type="entry name" value="SIALIC ACID TRAP TRANSPORTER PERMEASE PROTEIN SIAT-RELATED"/>
    <property type="match status" value="1"/>
</dbReference>
<dbReference type="GO" id="GO:0005886">
    <property type="term" value="C:plasma membrane"/>
    <property type="evidence" value="ECO:0007669"/>
    <property type="project" value="UniProtKB-SubCell"/>
</dbReference>
<gene>
    <name evidence="9" type="ORF">P73_4008</name>
</gene>
<proteinExistence type="inferred from homology"/>
<dbReference type="PIRSF" id="PIRSF006066">
    <property type="entry name" value="HI0050"/>
    <property type="match status" value="1"/>
</dbReference>
<dbReference type="GO" id="GO:0022857">
    <property type="term" value="F:transmembrane transporter activity"/>
    <property type="evidence" value="ECO:0007669"/>
    <property type="project" value="UniProtKB-UniRule"/>
</dbReference>
<evidence type="ECO:0000256" key="6">
    <source>
        <dbReference type="ARBA" id="ARBA00023136"/>
    </source>
</evidence>